<dbReference type="Gene3D" id="3.40.50.1110">
    <property type="entry name" value="SGNH hydrolase"/>
    <property type="match status" value="1"/>
</dbReference>
<dbReference type="SUPFAM" id="SSF52266">
    <property type="entry name" value="SGNH hydrolase"/>
    <property type="match status" value="1"/>
</dbReference>
<protein>
    <submittedName>
        <fullName evidence="1">Unannotated protein</fullName>
    </submittedName>
</protein>
<organism evidence="1">
    <name type="scientific">freshwater metagenome</name>
    <dbReference type="NCBI Taxonomy" id="449393"/>
    <lineage>
        <taxon>unclassified sequences</taxon>
        <taxon>metagenomes</taxon>
        <taxon>ecological metagenomes</taxon>
    </lineage>
</organism>
<dbReference type="EMBL" id="CAEZYU010000028">
    <property type="protein sequence ID" value="CAB4737757.1"/>
    <property type="molecule type" value="Genomic_DNA"/>
</dbReference>
<evidence type="ECO:0000313" key="1">
    <source>
        <dbReference type="EMBL" id="CAB4737757.1"/>
    </source>
</evidence>
<evidence type="ECO:0000313" key="2">
    <source>
        <dbReference type="EMBL" id="CAB4921423.1"/>
    </source>
</evidence>
<dbReference type="EMBL" id="CAFBMG010000245">
    <property type="protein sequence ID" value="CAB4921423.1"/>
    <property type="molecule type" value="Genomic_DNA"/>
</dbReference>
<accession>A0A6J6ST72</accession>
<dbReference type="AlphaFoldDB" id="A0A6J6ST72"/>
<sequence length="219" mass="23351">MSEEGVSVRKVFSRILFVAALSVGALGCSAAAPSGGSGSSPTGSLAADIWIAGDSVAGGVHFYLRTPNIYNAARGGNGYVHQLEGTIPTYVQERLNLPAALDGPKYMIAQGTVTDYQLDFDEVTAAMAAFESQLSARGIVVIWLTTPVGTYPALPQWLNRTNAWMMQRSHFMDCNTATVRYAGFPDLIHPSQNGFRAYAECIDTKLAEVIAEIEGPAQG</sequence>
<gene>
    <name evidence="1" type="ORF">UFOPK2766_00817</name>
    <name evidence="2" type="ORF">UFOPK3519_01950</name>
</gene>
<proteinExistence type="predicted"/>
<name>A0A6J6ST72_9ZZZZ</name>
<dbReference type="InterPro" id="IPR036514">
    <property type="entry name" value="SGNH_hydro_sf"/>
</dbReference>
<reference evidence="1" key="1">
    <citation type="submission" date="2020-05" db="EMBL/GenBank/DDBJ databases">
        <authorList>
            <person name="Chiriac C."/>
            <person name="Salcher M."/>
            <person name="Ghai R."/>
            <person name="Kavagutti S V."/>
        </authorList>
    </citation>
    <scope>NUCLEOTIDE SEQUENCE</scope>
</reference>